<proteinExistence type="predicted"/>
<dbReference type="EMBL" id="VMTP01000125">
    <property type="protein sequence ID" value="TVT75391.1"/>
    <property type="molecule type" value="Genomic_DNA"/>
</dbReference>
<evidence type="ECO:0000313" key="3">
    <source>
        <dbReference type="Proteomes" id="UP000014559"/>
    </source>
</evidence>
<dbReference type="Proteomes" id="UP000316981">
    <property type="component" value="Unassembled WGS sequence"/>
</dbReference>
<evidence type="ECO:0000313" key="1">
    <source>
        <dbReference type="EMBL" id="EPG37997.1"/>
    </source>
</evidence>
<dbReference type="EMBL" id="ATGK01000011">
    <property type="protein sequence ID" value="EPG37997.1"/>
    <property type="molecule type" value="Genomic_DNA"/>
</dbReference>
<dbReference type="Proteomes" id="UP000014559">
    <property type="component" value="Unassembled WGS sequence"/>
</dbReference>
<dbReference type="PATRIC" id="fig|1217696.3.peg.1928"/>
<evidence type="ECO:0000313" key="4">
    <source>
        <dbReference type="Proteomes" id="UP000316981"/>
    </source>
</evidence>
<dbReference type="AlphaFoldDB" id="S3UEP7"/>
<reference evidence="1 3" key="1">
    <citation type="submission" date="2013-06" db="EMBL/GenBank/DDBJ databases">
        <title>The Genome Sequence of Acinetobacter sp. NIPH 2036.</title>
        <authorList>
            <consortium name="The Broad Institute Genome Sequencing Platform"/>
            <consortium name="The Broad Institute Genome Sequencing Center for Infectious Disease"/>
            <person name="Cerqueira G."/>
            <person name="Feldgarden M."/>
            <person name="Courvalin P."/>
            <person name="Perichon B."/>
            <person name="Grillot-Courvalin C."/>
            <person name="Clermont D."/>
            <person name="Rocha E."/>
            <person name="Yoon E.-J."/>
            <person name="Nemec A."/>
            <person name="Young S.K."/>
            <person name="Zeng Q."/>
            <person name="Gargeya S."/>
            <person name="Fitzgerald M."/>
            <person name="Abouelleil A."/>
            <person name="Alvarado L."/>
            <person name="Berlin A.M."/>
            <person name="Chapman S.B."/>
            <person name="Dewar J."/>
            <person name="Goldberg J."/>
            <person name="Griggs A."/>
            <person name="Gujja S."/>
            <person name="Hansen M."/>
            <person name="Howarth C."/>
            <person name="Imamovic A."/>
            <person name="Larimer J."/>
            <person name="McCowan C."/>
            <person name="Murphy C."/>
            <person name="Pearson M."/>
            <person name="Priest M."/>
            <person name="Roberts A."/>
            <person name="Saif S."/>
            <person name="Shea T."/>
            <person name="Sykes S."/>
            <person name="Wortman J."/>
            <person name="Nusbaum C."/>
            <person name="Birren B."/>
        </authorList>
    </citation>
    <scope>NUCLEOTIDE SEQUENCE [LARGE SCALE GENOMIC DNA]</scope>
    <source>
        <strain evidence="1 3">NIPH 2036</strain>
    </source>
</reference>
<gene>
    <name evidence="1" type="ORF">F907_01967</name>
    <name evidence="2" type="ORF">FPV60_21545</name>
</gene>
<dbReference type="GeneID" id="45417793"/>
<comment type="caution">
    <text evidence="1">The sequence shown here is derived from an EMBL/GenBank/DDBJ whole genome shotgun (WGS) entry which is preliminary data.</text>
</comment>
<sequence length="72" mass="7936">MAVTGALGGQTDMQVVANTLAPYVAHGIGQQYLLEELHRLVQEHTGGVWTKLILTLDENGRAHTKFIYDEKS</sequence>
<dbReference type="RefSeq" id="WP_016652559.1">
    <property type="nucleotide sequence ID" value="NZ_BGNT01000049.1"/>
</dbReference>
<name>S3UEP7_9GAMM</name>
<reference evidence="2 4" key="2">
    <citation type="submission" date="2019-07" db="EMBL/GenBank/DDBJ databases">
        <title>Draft Genome Sequence of the first blaOXA-58-Harboring Acinetobacter colistiniresistens clinical isolate from Brazil.</title>
        <authorList>
            <person name="Favaro L.S."/>
            <person name="Paula-Petroli S.B."/>
            <person name="Moura C.F."/>
            <person name="Tognim M.C.B."/>
            <person name="Venancio E.J."/>
            <person name="Yamada-Ogatta S.F."/>
            <person name="Carrara-Marroni F.E."/>
        </authorList>
    </citation>
    <scope>NUCLEOTIDE SEQUENCE [LARGE SCALE GENOMIC DNA]</scope>
    <source>
        <strain evidence="2 4">DL</strain>
    </source>
</reference>
<dbReference type="InterPro" id="IPR036170">
    <property type="entry name" value="YezG-like_sf"/>
</dbReference>
<dbReference type="SUPFAM" id="SSF160424">
    <property type="entry name" value="BH3703-like"/>
    <property type="match status" value="1"/>
</dbReference>
<evidence type="ECO:0000313" key="2">
    <source>
        <dbReference type="EMBL" id="TVT75391.1"/>
    </source>
</evidence>
<protein>
    <submittedName>
        <fullName evidence="1">Uncharacterized protein</fullName>
    </submittedName>
</protein>
<organism evidence="1 3">
    <name type="scientific">Acinetobacter colistiniresistens</name>
    <dbReference type="NCBI Taxonomy" id="280145"/>
    <lineage>
        <taxon>Bacteria</taxon>
        <taxon>Pseudomonadati</taxon>
        <taxon>Pseudomonadota</taxon>
        <taxon>Gammaproteobacteria</taxon>
        <taxon>Moraxellales</taxon>
        <taxon>Moraxellaceae</taxon>
        <taxon>Acinetobacter</taxon>
    </lineage>
</organism>
<accession>S3UEP7</accession>
<dbReference type="HOGENOM" id="CLU_2713213_0_0_6"/>